<evidence type="ECO:0000313" key="1">
    <source>
        <dbReference type="EMBL" id="OAD44976.1"/>
    </source>
</evidence>
<dbReference type="STRING" id="1333662.LPB303_09975"/>
<sequence length="394" mass="45687">MKKIITLIILFIGLNSIAQNKFEKGYFTTIDGNKTECLIKNEDWRQTPSQFQFKLTDKSEVKKIQSNQLNVLEIYNKFLFEKHKVDINKYSNNLDNLSNKRVSIFKNKNLFLKVIIKGKASLFKYSDNGVDYFFYSLNSKIKPLEYKKYKNNKGGISENLNYQKTLRDELNCKNINSNIKYREDSFINFFSKFNSCSNSSNKLYIKKNRKGKFNIYGKIGFGLSVLDATSTSAINLGLELEYIFPFNNNKWSLFTEPTYQSAFKTINTDVVIGYTLYAPPSNPNATASLPIYSNEKVKYSSLEIPIAIRHYLFLNNKKVLFINSGINLDFPIKFNEKETKMNKNISFLLGIGYHFNNKLSIEARYNAPKKIISESNIEYANIQSFMIKLGYSFN</sequence>
<evidence type="ECO:0008006" key="3">
    <source>
        <dbReference type="Google" id="ProtNLM"/>
    </source>
</evidence>
<proteinExistence type="predicted"/>
<comment type="caution">
    <text evidence="1">The sequence shown here is derived from an EMBL/GenBank/DDBJ whole genome shotgun (WGS) entry which is preliminary data.</text>
</comment>
<dbReference type="AlphaFoldDB" id="A0A176TC28"/>
<keyword evidence="2" id="KW-1185">Reference proteome</keyword>
<protein>
    <recommendedName>
        <fullName evidence="3">Outer membrane protein beta-barrel domain-containing protein</fullName>
    </recommendedName>
</protein>
<organism evidence="1 2">
    <name type="scientific">Polaribacter atrinae</name>
    <dbReference type="NCBI Taxonomy" id="1333662"/>
    <lineage>
        <taxon>Bacteria</taxon>
        <taxon>Pseudomonadati</taxon>
        <taxon>Bacteroidota</taxon>
        <taxon>Flavobacteriia</taxon>
        <taxon>Flavobacteriales</taxon>
        <taxon>Flavobacteriaceae</taxon>
    </lineage>
</organism>
<name>A0A176TC28_9FLAO</name>
<gene>
    <name evidence="1" type="ORF">LPB303_09975</name>
</gene>
<dbReference type="InterPro" id="IPR011250">
    <property type="entry name" value="OMP/PagP_B-barrel"/>
</dbReference>
<dbReference type="RefSeq" id="WP_068449884.1">
    <property type="nucleotide sequence ID" value="NZ_CP150660.1"/>
</dbReference>
<dbReference type="Proteomes" id="UP000076923">
    <property type="component" value="Unassembled WGS sequence"/>
</dbReference>
<dbReference type="OrthoDB" id="921445at2"/>
<dbReference type="EMBL" id="LVWE01000033">
    <property type="protein sequence ID" value="OAD44976.1"/>
    <property type="molecule type" value="Genomic_DNA"/>
</dbReference>
<reference evidence="1 2" key="1">
    <citation type="submission" date="2016-02" db="EMBL/GenBank/DDBJ databases">
        <title>Draft genome sequence of Polaribacter atrinae KACC17473.</title>
        <authorList>
            <person name="Shin S.-K."/>
            <person name="Yi H."/>
        </authorList>
    </citation>
    <scope>NUCLEOTIDE SEQUENCE [LARGE SCALE GENOMIC DNA]</scope>
    <source>
        <strain evidence="1 2">KACC 17473</strain>
    </source>
</reference>
<evidence type="ECO:0000313" key="2">
    <source>
        <dbReference type="Proteomes" id="UP000076923"/>
    </source>
</evidence>
<dbReference type="SUPFAM" id="SSF56925">
    <property type="entry name" value="OMPA-like"/>
    <property type="match status" value="1"/>
</dbReference>
<accession>A0A176TC28</accession>